<dbReference type="InterPro" id="IPR006131">
    <property type="entry name" value="Asp_carbamoyltransf_Asp/Orn-bd"/>
</dbReference>
<feature type="domain" description="Aspartate/ornithine carbamoyltransferase Asp/Orn-binding" evidence="2">
    <location>
        <begin position="2"/>
        <end position="149"/>
    </location>
</feature>
<dbReference type="GO" id="GO:0004585">
    <property type="term" value="F:ornithine carbamoyltransferase activity"/>
    <property type="evidence" value="ECO:0007669"/>
    <property type="project" value="TreeGrafter"/>
</dbReference>
<dbReference type="Pfam" id="PF00185">
    <property type="entry name" value="OTCace"/>
    <property type="match status" value="1"/>
</dbReference>
<dbReference type="PANTHER" id="PTHR45753:SF3">
    <property type="entry name" value="ORNITHINE TRANSCARBAMYLASE, MITOCHONDRIAL"/>
    <property type="match status" value="1"/>
</dbReference>
<comment type="caution">
    <text evidence="3">The sequence shown here is derived from an EMBL/GenBank/DDBJ whole genome shotgun (WGS) entry which is preliminary data.</text>
</comment>
<evidence type="ECO:0000313" key="4">
    <source>
        <dbReference type="Proteomes" id="UP000649604"/>
    </source>
</evidence>
<dbReference type="Gene3D" id="3.40.50.1370">
    <property type="entry name" value="Aspartate/ornithine carbamoyltransferase"/>
    <property type="match status" value="1"/>
</dbReference>
<reference evidence="3" key="1">
    <citation type="submission" date="2019-11" db="EMBL/GenBank/DDBJ databases">
        <title>Microbial mats filling the niche in hypersaline microbial mats.</title>
        <authorList>
            <person name="Wong H.L."/>
            <person name="Macleod F.I."/>
            <person name="White R.A. III"/>
            <person name="Burns B.P."/>
        </authorList>
    </citation>
    <scope>NUCLEOTIDE SEQUENCE</scope>
    <source>
        <strain evidence="3">Rbin_158</strain>
    </source>
</reference>
<evidence type="ECO:0000259" key="2">
    <source>
        <dbReference type="Pfam" id="PF00185"/>
    </source>
</evidence>
<dbReference type="GO" id="GO:0016597">
    <property type="term" value="F:amino acid binding"/>
    <property type="evidence" value="ECO:0007669"/>
    <property type="project" value="InterPro"/>
</dbReference>
<proteinExistence type="predicted"/>
<organism evidence="3 4">
    <name type="scientific">candidate division KSB3 bacterium</name>
    <dbReference type="NCBI Taxonomy" id="2044937"/>
    <lineage>
        <taxon>Bacteria</taxon>
        <taxon>candidate division KSB3</taxon>
    </lineage>
</organism>
<accession>A0A9D5JWM3</accession>
<gene>
    <name evidence="3" type="ORF">GF339_12870</name>
</gene>
<dbReference type="GO" id="GO:0019240">
    <property type="term" value="P:citrulline biosynthetic process"/>
    <property type="evidence" value="ECO:0007669"/>
    <property type="project" value="TreeGrafter"/>
</dbReference>
<dbReference type="PANTHER" id="PTHR45753">
    <property type="entry name" value="ORNITHINE CARBAMOYLTRANSFERASE, MITOCHONDRIAL"/>
    <property type="match status" value="1"/>
</dbReference>
<dbReference type="SUPFAM" id="SSF53671">
    <property type="entry name" value="Aspartate/ornithine carbamoyltransferase"/>
    <property type="match status" value="1"/>
</dbReference>
<evidence type="ECO:0000313" key="3">
    <source>
        <dbReference type="EMBL" id="MBD3325475.1"/>
    </source>
</evidence>
<feature type="non-terminal residue" evidence="3">
    <location>
        <position position="1"/>
    </location>
</feature>
<sequence>DVMYASSFFGPNIVYAKPPELRIDPDVEAAIKANVEANGGTYTTSDNFEDAFADADIVYAKNHVCLDLLPPFQQQPQPDEMAKLFGKYKHWIADEKHMAMGKDHVQYMHCLPCERGQEVSNEVLDGKYGHATWVEAENRLHAQKAIMSLIMA</sequence>
<dbReference type="Proteomes" id="UP000649604">
    <property type="component" value="Unassembled WGS sequence"/>
</dbReference>
<dbReference type="GO" id="GO:0042450">
    <property type="term" value="P:L-arginine biosynthetic process via ornithine"/>
    <property type="evidence" value="ECO:0007669"/>
    <property type="project" value="TreeGrafter"/>
</dbReference>
<dbReference type="InterPro" id="IPR036901">
    <property type="entry name" value="Asp/Orn_carbamoylTrfase_sf"/>
</dbReference>
<dbReference type="EMBL" id="WJJP01000418">
    <property type="protein sequence ID" value="MBD3325475.1"/>
    <property type="molecule type" value="Genomic_DNA"/>
</dbReference>
<protein>
    <recommendedName>
        <fullName evidence="2">Aspartate/ornithine carbamoyltransferase Asp/Orn-binding domain-containing protein</fullName>
    </recommendedName>
</protein>
<dbReference type="AlphaFoldDB" id="A0A9D5JWM3"/>
<evidence type="ECO:0000256" key="1">
    <source>
        <dbReference type="ARBA" id="ARBA00022679"/>
    </source>
</evidence>
<keyword evidence="1" id="KW-0808">Transferase</keyword>
<name>A0A9D5JWM3_9BACT</name>